<evidence type="ECO:0000256" key="9">
    <source>
        <dbReference type="ARBA" id="ARBA00023098"/>
    </source>
</evidence>
<dbReference type="SMART" id="SM00827">
    <property type="entry name" value="PKS_AT"/>
    <property type="match status" value="1"/>
</dbReference>
<dbReference type="STRING" id="7167.A0A182FHY3"/>
<keyword evidence="4" id="KW-0444">Lipid biosynthesis</keyword>
<dbReference type="GO" id="GO:0005739">
    <property type="term" value="C:mitochondrion"/>
    <property type="evidence" value="ECO:0007669"/>
    <property type="project" value="UniProtKB-SubCell"/>
</dbReference>
<evidence type="ECO:0000256" key="5">
    <source>
        <dbReference type="ARBA" id="ARBA00022679"/>
    </source>
</evidence>
<dbReference type="EnsemblMetazoa" id="AALB006127-RA">
    <property type="protein sequence ID" value="AALB006127-PA"/>
    <property type="gene ID" value="AALB006127"/>
</dbReference>
<reference evidence="14 15" key="1">
    <citation type="journal article" date="2017" name="G3 (Bethesda)">
        <title>The Physical Genome Mapping of Anopheles albimanus Corrected Scaffold Misassemblies and Identified Interarm Rearrangements in Genus Anopheles.</title>
        <authorList>
            <person name="Artemov G.N."/>
            <person name="Peery A.N."/>
            <person name="Jiang X."/>
            <person name="Tu Z."/>
            <person name="Stegniy V.N."/>
            <person name="Sharakhova M.V."/>
            <person name="Sharakhov I.V."/>
        </authorList>
    </citation>
    <scope>NUCLEOTIDE SEQUENCE [LARGE SCALE GENOMIC DNA]</scope>
    <source>
        <strain evidence="14 15">ALBI9_A</strain>
    </source>
</reference>
<dbReference type="FunFam" id="3.40.50.620:FF:000229">
    <property type="entry name" value="Cytoplasmic tRNA 2-thiolation protein 2"/>
    <property type="match status" value="1"/>
</dbReference>
<dbReference type="SUPFAM" id="SSF52402">
    <property type="entry name" value="Adenine nucleotide alpha hydrolases-like"/>
    <property type="match status" value="1"/>
</dbReference>
<evidence type="ECO:0000313" key="14">
    <source>
        <dbReference type="EnsemblMetazoa" id="AALB006127-PA"/>
    </source>
</evidence>
<dbReference type="Gene3D" id="3.40.50.620">
    <property type="entry name" value="HUPs"/>
    <property type="match status" value="1"/>
</dbReference>
<dbReference type="SUPFAM" id="SSF52151">
    <property type="entry name" value="FabD/lysophospholipase-like"/>
    <property type="match status" value="1"/>
</dbReference>
<keyword evidence="5" id="KW-0808">Transferase</keyword>
<dbReference type="GO" id="GO:0006633">
    <property type="term" value="P:fatty acid biosynthetic process"/>
    <property type="evidence" value="ECO:0007669"/>
    <property type="project" value="UniProtKB-KW"/>
</dbReference>
<evidence type="ECO:0000256" key="4">
    <source>
        <dbReference type="ARBA" id="ARBA00022516"/>
    </source>
</evidence>
<proteinExistence type="inferred from homology"/>
<dbReference type="InterPro" id="IPR014043">
    <property type="entry name" value="Acyl_transferase_dom"/>
</dbReference>
<keyword evidence="11" id="KW-0275">Fatty acid biosynthesis</keyword>
<dbReference type="GO" id="GO:0032447">
    <property type="term" value="P:protein urmylation"/>
    <property type="evidence" value="ECO:0007669"/>
    <property type="project" value="UniProtKB-UniRule"/>
</dbReference>
<dbReference type="PANTHER" id="PTHR47170">
    <property type="entry name" value="MALONYL-COA ACP TRANSACYLASE, ACP-BINDING"/>
    <property type="match status" value="1"/>
</dbReference>
<keyword evidence="8" id="KW-0809">Transit peptide</keyword>
<dbReference type="InterPro" id="IPR019407">
    <property type="entry name" value="CTU2"/>
</dbReference>
<dbReference type="VEuPathDB" id="VectorBase:AALB20_034178"/>
<dbReference type="SUPFAM" id="SSF55048">
    <property type="entry name" value="Probable ACP-binding domain of malonyl-CoA ACP transacylase"/>
    <property type="match status" value="1"/>
</dbReference>
<keyword evidence="3 13" id="KW-0963">Cytoplasm</keyword>
<comment type="function">
    <text evidence="13">Plays a central role in 2-thiolation of mcm(5)S(2)U at tRNA wobble positions of tRNA(Lys), tRNA(Glu) and tRNA(Gln). May act by forming a heterodimer with NCS6/CTU1 that ligates sulfur from thiocarboxylated URM1 onto the uridine of tRNAs at wobble position.</text>
</comment>
<protein>
    <recommendedName>
        <fullName evidence="13">Cytoplasmic tRNA 2-thiolation protein 2</fullName>
    </recommendedName>
</protein>
<dbReference type="GO" id="GO:0016779">
    <property type="term" value="F:nucleotidyltransferase activity"/>
    <property type="evidence" value="ECO:0007669"/>
    <property type="project" value="UniProtKB-UniRule"/>
</dbReference>
<comment type="pathway">
    <text evidence="13">tRNA modification; 5-methoxycarbonylmethyl-2-thiouridine-tRNA biosynthesis.</text>
</comment>
<organism evidence="14 15">
    <name type="scientific">Anopheles albimanus</name>
    <name type="common">New world malaria mosquito</name>
    <dbReference type="NCBI Taxonomy" id="7167"/>
    <lineage>
        <taxon>Eukaryota</taxon>
        <taxon>Metazoa</taxon>
        <taxon>Ecdysozoa</taxon>
        <taxon>Arthropoda</taxon>
        <taxon>Hexapoda</taxon>
        <taxon>Insecta</taxon>
        <taxon>Pterygota</taxon>
        <taxon>Neoptera</taxon>
        <taxon>Endopterygota</taxon>
        <taxon>Diptera</taxon>
        <taxon>Nematocera</taxon>
        <taxon>Culicoidea</taxon>
        <taxon>Culicidae</taxon>
        <taxon>Anophelinae</taxon>
        <taxon>Anopheles</taxon>
    </lineage>
</organism>
<dbReference type="InterPro" id="IPR016036">
    <property type="entry name" value="Malonyl_transacylase_ACP-bd"/>
</dbReference>
<dbReference type="VEuPathDB" id="VectorBase:AALB20_026548"/>
<dbReference type="AlphaFoldDB" id="A0A182FHY3"/>
<name>A0A182FHY3_ANOAL</name>
<dbReference type="InterPro" id="IPR014729">
    <property type="entry name" value="Rossmann-like_a/b/a_fold"/>
</dbReference>
<evidence type="ECO:0000256" key="2">
    <source>
        <dbReference type="ARBA" id="ARBA00005194"/>
    </source>
</evidence>
<comment type="similarity">
    <text evidence="13">Belongs to the CTU2/NCS2 family.</text>
</comment>
<dbReference type="GO" id="GO:0002098">
    <property type="term" value="P:tRNA wobble uridine modification"/>
    <property type="evidence" value="ECO:0007669"/>
    <property type="project" value="UniProtKB-UniRule"/>
</dbReference>
<keyword evidence="10" id="KW-0496">Mitochondrion</keyword>
<dbReference type="Pfam" id="PF00698">
    <property type="entry name" value="Acyl_transf_1"/>
    <property type="match status" value="1"/>
</dbReference>
<evidence type="ECO:0000256" key="11">
    <source>
        <dbReference type="ARBA" id="ARBA00023160"/>
    </source>
</evidence>
<evidence type="ECO:0000313" key="15">
    <source>
        <dbReference type="Proteomes" id="UP000069272"/>
    </source>
</evidence>
<dbReference type="Pfam" id="PF10288">
    <property type="entry name" value="CTU2"/>
    <property type="match status" value="1"/>
</dbReference>
<keyword evidence="9" id="KW-0443">Lipid metabolism</keyword>
<dbReference type="VEuPathDB" id="VectorBase:AALB006127"/>
<dbReference type="PANTHER" id="PTHR47170:SF2">
    <property type="entry name" value="MALONYL-COA:ACP TRANSACYLASE (MAT) DOMAIN-CONTAINING PROTEIN"/>
    <property type="match status" value="1"/>
</dbReference>
<evidence type="ECO:0000256" key="12">
    <source>
        <dbReference type="ARBA" id="ARBA00061523"/>
    </source>
</evidence>
<dbReference type="FunFam" id="3.30.70.250:FF:000005">
    <property type="entry name" value="Malonyl-CoA-acyl carrier protein transacylase, mitochondrial"/>
    <property type="match status" value="1"/>
</dbReference>
<evidence type="ECO:0000256" key="6">
    <source>
        <dbReference type="ARBA" id="ARBA00022694"/>
    </source>
</evidence>
<keyword evidence="15" id="KW-1185">Reference proteome</keyword>
<dbReference type="HAMAP" id="MF_03054">
    <property type="entry name" value="CTU2"/>
    <property type="match status" value="1"/>
</dbReference>
<keyword evidence="7" id="KW-0276">Fatty acid metabolism</keyword>
<reference evidence="14" key="2">
    <citation type="submission" date="2022-08" db="UniProtKB">
        <authorList>
            <consortium name="EnsemblMetazoa"/>
        </authorList>
    </citation>
    <scope>IDENTIFICATION</scope>
    <source>
        <strain evidence="14">STECLA/ALBI9_A</strain>
    </source>
</reference>
<evidence type="ECO:0000256" key="1">
    <source>
        <dbReference type="ARBA" id="ARBA00004173"/>
    </source>
</evidence>
<evidence type="ECO:0000256" key="3">
    <source>
        <dbReference type="ARBA" id="ARBA00022490"/>
    </source>
</evidence>
<evidence type="ECO:0000256" key="13">
    <source>
        <dbReference type="HAMAP-Rule" id="MF_03054"/>
    </source>
</evidence>
<dbReference type="InterPro" id="IPR052760">
    <property type="entry name" value="Mitochondrial_malonyltrans"/>
</dbReference>
<dbReference type="Gene3D" id="3.30.70.250">
    <property type="entry name" value="Malonyl-CoA ACP transacylase, ACP-binding"/>
    <property type="match status" value="1"/>
</dbReference>
<dbReference type="InterPro" id="IPR016035">
    <property type="entry name" value="Acyl_Trfase/lysoPLipase"/>
</dbReference>
<keyword evidence="6 13" id="KW-0819">tRNA processing</keyword>
<dbReference type="GO" id="GO:0000049">
    <property type="term" value="F:tRNA binding"/>
    <property type="evidence" value="ECO:0007669"/>
    <property type="project" value="InterPro"/>
</dbReference>
<comment type="subcellular location">
    <subcellularLocation>
        <location evidence="13">Cytoplasm</location>
    </subcellularLocation>
    <subcellularLocation>
        <location evidence="1">Mitochondrion</location>
    </subcellularLocation>
</comment>
<evidence type="ECO:0000256" key="8">
    <source>
        <dbReference type="ARBA" id="ARBA00022946"/>
    </source>
</evidence>
<evidence type="ECO:0000256" key="10">
    <source>
        <dbReference type="ARBA" id="ARBA00023128"/>
    </source>
</evidence>
<comment type="pathway">
    <text evidence="2">Lipid metabolism; fatty acid biosynthesis.</text>
</comment>
<evidence type="ECO:0000256" key="7">
    <source>
        <dbReference type="ARBA" id="ARBA00022832"/>
    </source>
</evidence>
<dbReference type="Gene3D" id="3.40.366.10">
    <property type="entry name" value="Malonyl-Coenzyme A Acyl Carrier Protein, domain 2"/>
    <property type="match status" value="1"/>
</dbReference>
<sequence length="820" mass="91390">MCSIVEDDFGDDGGVHAMQEDTPQLQLAENELCRKCNVELAVLKLDHKEPQCRMCFLNYVRHKFRASLGSSKIVRRGSRVLIIVTGTAENVALLDMVRFGLEQDAFKQLRIEPLLLFVDDDFLSKTAPERQEKLASLQDILRQFNFPTHYTVSGSTKVVELSFDGELTPPDTFAPDEDRLREIISGTRSVTSKQDLLEQVRKQTYQAVARLLNCNYVFLSDIGIDLAKTLLSHVALGRGCSIAQDVAFCDDRYGPVKLIRPIRDLNPDEITQYLKLTEKQHNTLARVDHFADKPSLQNLTAKFIDNLQESFPSTVSTIYRTGDKLDALKPTNKSRPEITPQVDILGLLEKKKAANPANDSSLEQCVFCGAILDYRGSKTLYATEYSRLVSSRINASCSHEDILVKSKQMELDAARMVNGEDEYELSQLKKNLCHGTLRLLGTDAKVPPITTAGTEKVKELLEHAASFEDLDTRSESDEWATLPYVPGTYISRDQSKKAIRPKIDPRETNIIVFPGQGTQYVGMGSKLLKFPGARDIFALANEVLGYDLLKICIEGPKSKLDQTKYCQPAVMVTSLAALEQLREERPNAIDNCYATAGFSLGELTALVFAGAIPFDKGLQLVQIRAEAMQLASQQAQGAMVTALFGADGRIGDACNEAKNWCIEKGIENPDCRVANYLYPGCKVLAGNEEAIRFLEANTKRFNIRRLKRLPVSGAFHTELMQPAVEPFTAALRKIRVEEPLINVHSNVDGKCYKSAGHIVGQLPKQIVRPVKWEQTLHIMYERKAGEHFPRTFECGPGKGLKAILKQVNAKAWDSTLNVEA</sequence>
<comment type="similarity">
    <text evidence="12">Belongs to the type II malonyltransferase family.</text>
</comment>
<dbReference type="Proteomes" id="UP000069272">
    <property type="component" value="Chromosome 3L"/>
</dbReference>
<dbReference type="GO" id="GO:0034227">
    <property type="term" value="P:tRNA thio-modification"/>
    <property type="evidence" value="ECO:0007669"/>
    <property type="project" value="UniProtKB-UniRule"/>
</dbReference>
<accession>A0A182FHY3</accession>
<dbReference type="InterPro" id="IPR001227">
    <property type="entry name" value="Ac_transferase_dom_sf"/>
</dbReference>